<keyword evidence="1" id="KW-0472">Membrane</keyword>
<dbReference type="NCBIfam" id="TIGR00254">
    <property type="entry name" value="GGDEF"/>
    <property type="match status" value="1"/>
</dbReference>
<organism evidence="5 6">
    <name type="scientific">Aquibacillus salsiterrae</name>
    <dbReference type="NCBI Taxonomy" id="2950439"/>
    <lineage>
        <taxon>Bacteria</taxon>
        <taxon>Bacillati</taxon>
        <taxon>Bacillota</taxon>
        <taxon>Bacilli</taxon>
        <taxon>Bacillales</taxon>
        <taxon>Bacillaceae</taxon>
        <taxon>Aquibacillus</taxon>
    </lineage>
</organism>
<dbReference type="InterPro" id="IPR000014">
    <property type="entry name" value="PAS"/>
</dbReference>
<feature type="domain" description="PAS" evidence="2">
    <location>
        <begin position="334"/>
        <end position="404"/>
    </location>
</feature>
<evidence type="ECO:0000313" key="5">
    <source>
        <dbReference type="EMBL" id="MDC3416950.1"/>
    </source>
</evidence>
<dbReference type="PANTHER" id="PTHR46663:SF3">
    <property type="entry name" value="SLL0267 PROTEIN"/>
    <property type="match status" value="1"/>
</dbReference>
<keyword evidence="6" id="KW-1185">Reference proteome</keyword>
<dbReference type="InterPro" id="IPR043128">
    <property type="entry name" value="Rev_trsase/Diguanyl_cyclase"/>
</dbReference>
<evidence type="ECO:0000256" key="1">
    <source>
        <dbReference type="SAM" id="Phobius"/>
    </source>
</evidence>
<dbReference type="EMBL" id="JAMQKC010000005">
    <property type="protein sequence ID" value="MDC3416950.1"/>
    <property type="molecule type" value="Genomic_DNA"/>
</dbReference>
<dbReference type="FunFam" id="3.30.70.270:FF:000001">
    <property type="entry name" value="Diguanylate cyclase domain protein"/>
    <property type="match status" value="1"/>
</dbReference>
<name>A0A9X4AG64_9BACI</name>
<proteinExistence type="predicted"/>
<evidence type="ECO:0000259" key="3">
    <source>
        <dbReference type="PROSITE" id="PS50113"/>
    </source>
</evidence>
<gene>
    <name evidence="5" type="ORF">NC799_08445</name>
</gene>
<feature type="transmembrane region" description="Helical" evidence="1">
    <location>
        <begin position="196"/>
        <end position="215"/>
    </location>
</feature>
<evidence type="ECO:0000259" key="4">
    <source>
        <dbReference type="PROSITE" id="PS50887"/>
    </source>
</evidence>
<reference evidence="5" key="1">
    <citation type="submission" date="2022-06" db="EMBL/GenBank/DDBJ databases">
        <title>Aquibacillus sp. a new bacterium isolated from soil saline samples.</title>
        <authorList>
            <person name="Galisteo C."/>
            <person name="De La Haba R."/>
            <person name="Sanchez-Porro C."/>
            <person name="Ventosa A."/>
        </authorList>
    </citation>
    <scope>NUCLEOTIDE SEQUENCE</scope>
    <source>
        <strain evidence="5">3ASR75-54</strain>
    </source>
</reference>
<comment type="caution">
    <text evidence="5">The sequence shown here is derived from an EMBL/GenBank/DDBJ whole genome shotgun (WGS) entry which is preliminary data.</text>
</comment>
<feature type="transmembrane region" description="Helical" evidence="1">
    <location>
        <begin position="160"/>
        <end position="184"/>
    </location>
</feature>
<dbReference type="InterPro" id="IPR013656">
    <property type="entry name" value="PAS_4"/>
</dbReference>
<dbReference type="PROSITE" id="PS50113">
    <property type="entry name" value="PAC"/>
    <property type="match status" value="1"/>
</dbReference>
<dbReference type="Gene3D" id="3.30.450.20">
    <property type="entry name" value="PAS domain"/>
    <property type="match status" value="1"/>
</dbReference>
<dbReference type="Proteomes" id="UP001145069">
    <property type="component" value="Unassembled WGS sequence"/>
</dbReference>
<evidence type="ECO:0000259" key="2">
    <source>
        <dbReference type="PROSITE" id="PS50112"/>
    </source>
</evidence>
<dbReference type="InterPro" id="IPR029787">
    <property type="entry name" value="Nucleotide_cyclase"/>
</dbReference>
<feature type="transmembrane region" description="Helical" evidence="1">
    <location>
        <begin position="293"/>
        <end position="315"/>
    </location>
</feature>
<dbReference type="SUPFAM" id="SSF55073">
    <property type="entry name" value="Nucleotide cyclase"/>
    <property type="match status" value="1"/>
</dbReference>
<dbReference type="InterPro" id="IPR052163">
    <property type="entry name" value="DGC-Regulatory_Protein"/>
</dbReference>
<feature type="transmembrane region" description="Helical" evidence="1">
    <location>
        <begin position="227"/>
        <end position="247"/>
    </location>
</feature>
<dbReference type="NCBIfam" id="TIGR00229">
    <property type="entry name" value="sensory_box"/>
    <property type="match status" value="1"/>
</dbReference>
<dbReference type="SMART" id="SM00267">
    <property type="entry name" value="GGDEF"/>
    <property type="match status" value="1"/>
</dbReference>
<feature type="domain" description="GGDEF" evidence="4">
    <location>
        <begin position="490"/>
        <end position="623"/>
    </location>
</feature>
<feature type="transmembrane region" description="Helical" evidence="1">
    <location>
        <begin position="100"/>
        <end position="118"/>
    </location>
</feature>
<evidence type="ECO:0000313" key="6">
    <source>
        <dbReference type="Proteomes" id="UP001145069"/>
    </source>
</evidence>
<accession>A0A9X4AG64</accession>
<dbReference type="PROSITE" id="PS50112">
    <property type="entry name" value="PAS"/>
    <property type="match status" value="1"/>
</dbReference>
<dbReference type="Gene3D" id="3.30.70.270">
    <property type="match status" value="1"/>
</dbReference>
<dbReference type="CDD" id="cd01949">
    <property type="entry name" value="GGDEF"/>
    <property type="match status" value="1"/>
</dbReference>
<dbReference type="InterPro" id="IPR000700">
    <property type="entry name" value="PAS-assoc_C"/>
</dbReference>
<dbReference type="PANTHER" id="PTHR46663">
    <property type="entry name" value="DIGUANYLATE CYCLASE DGCT-RELATED"/>
    <property type="match status" value="1"/>
</dbReference>
<feature type="transmembrane region" description="Helical" evidence="1">
    <location>
        <begin position="268"/>
        <end position="287"/>
    </location>
</feature>
<dbReference type="InterPro" id="IPR035965">
    <property type="entry name" value="PAS-like_dom_sf"/>
</dbReference>
<dbReference type="SMART" id="SM00091">
    <property type="entry name" value="PAS"/>
    <property type="match status" value="1"/>
</dbReference>
<feature type="transmembrane region" description="Helical" evidence="1">
    <location>
        <begin position="7"/>
        <end position="27"/>
    </location>
</feature>
<dbReference type="SUPFAM" id="SSF55785">
    <property type="entry name" value="PYP-like sensor domain (PAS domain)"/>
    <property type="match status" value="1"/>
</dbReference>
<dbReference type="CDD" id="cd00130">
    <property type="entry name" value="PAS"/>
    <property type="match status" value="1"/>
</dbReference>
<dbReference type="RefSeq" id="WP_272445984.1">
    <property type="nucleotide sequence ID" value="NZ_JAMQKC010000005.1"/>
</dbReference>
<feature type="transmembrane region" description="Helical" evidence="1">
    <location>
        <begin position="130"/>
        <end position="148"/>
    </location>
</feature>
<keyword evidence="1" id="KW-1133">Transmembrane helix</keyword>
<dbReference type="InterPro" id="IPR000160">
    <property type="entry name" value="GGDEF_dom"/>
</dbReference>
<feature type="transmembrane region" description="Helical" evidence="1">
    <location>
        <begin position="63"/>
        <end position="80"/>
    </location>
</feature>
<dbReference type="Pfam" id="PF00990">
    <property type="entry name" value="GGDEF"/>
    <property type="match status" value="1"/>
</dbReference>
<protein>
    <submittedName>
        <fullName evidence="5">Sensor domain-containing diguanylate cyclase</fullName>
    </submittedName>
</protein>
<feature type="domain" description="PAC" evidence="3">
    <location>
        <begin position="406"/>
        <end position="458"/>
    </location>
</feature>
<dbReference type="PROSITE" id="PS50887">
    <property type="entry name" value="GGDEF"/>
    <property type="match status" value="1"/>
</dbReference>
<dbReference type="Pfam" id="PF08448">
    <property type="entry name" value="PAS_4"/>
    <property type="match status" value="1"/>
</dbReference>
<keyword evidence="1" id="KW-0812">Transmembrane</keyword>
<dbReference type="AlphaFoldDB" id="A0A9X4AG64"/>
<sequence length="623" mass="70705">MEQHIKRLMLFFVGIYIVFYYYIVIFWPGSLALSHVLSTLAPLLGTILFIYGSKKSIALDKVFWFLLALGSFSYFIAEVILTYQESLLEKEAPFPGIPDIFYILQIGFYFSASLFLIFKERLPLFAWSNLFNVAIVMTVATTFSWYYLIRNYLGGGDLVWPFLFYAIGYPVADLSLLLIFIGLLFGVDQPKRKNTYIIITVSLLLYVIADSLYSYLQFIESTMPVGYIEPIYATAFLLMGYGAATQAKDQALIKARGVKVRNIPKIKYSKLIITYTSVLILLGFQLAESFRLNAILIGSSISIVLIIVRQILVIVENNRLLKRVSEKAIEHETNRYRYKSLFKYHPDAVCSFDLNGNFVTANEACIRLTRIPRDKLIGSSIFTLLQDENIDEFQSHLEKVISGDPSHFQVEMATDDGDDSVWMDITFIPIITEDGVSGIYAIGKDITSNKQNEKRIEYLAYHDALTGLLNRHYFNKVLNESIKLAEKHDHMLALYFIDLDGFKEINDTFGHDAGDGLLVAVADRIKQSLAQRATVARLGGDEFTILVPKIRNLEESATLGEEILELFEMPFTFKGKQCNISPSIGISIYPIDSDNGITLMKHADKAMYQVKEKGKNNYSLYSP</sequence>
<feature type="transmembrane region" description="Helical" evidence="1">
    <location>
        <begin position="33"/>
        <end position="51"/>
    </location>
</feature>